<dbReference type="AlphaFoldDB" id="A0A084G037"/>
<dbReference type="KEGG" id="sapo:SAPIO_CDS8636"/>
<name>A0A084G037_PSEDA</name>
<organism evidence="2 3">
    <name type="scientific">Pseudallescheria apiosperma</name>
    <name type="common">Scedosporium apiospermum</name>
    <dbReference type="NCBI Taxonomy" id="563466"/>
    <lineage>
        <taxon>Eukaryota</taxon>
        <taxon>Fungi</taxon>
        <taxon>Dikarya</taxon>
        <taxon>Ascomycota</taxon>
        <taxon>Pezizomycotina</taxon>
        <taxon>Sordariomycetes</taxon>
        <taxon>Hypocreomycetidae</taxon>
        <taxon>Microascales</taxon>
        <taxon>Microascaceae</taxon>
        <taxon>Scedosporium</taxon>
    </lineage>
</organism>
<protein>
    <submittedName>
        <fullName evidence="2">Uncharacterized protein</fullName>
    </submittedName>
</protein>
<keyword evidence="3" id="KW-1185">Reference proteome</keyword>
<feature type="compositionally biased region" description="Acidic residues" evidence="1">
    <location>
        <begin position="176"/>
        <end position="187"/>
    </location>
</feature>
<accession>A0A084G037</accession>
<evidence type="ECO:0000313" key="2">
    <source>
        <dbReference type="EMBL" id="KEZ40699.1"/>
    </source>
</evidence>
<dbReference type="Proteomes" id="UP000028545">
    <property type="component" value="Unassembled WGS sequence"/>
</dbReference>
<evidence type="ECO:0000313" key="3">
    <source>
        <dbReference type="Proteomes" id="UP000028545"/>
    </source>
</evidence>
<dbReference type="GeneID" id="27727708"/>
<feature type="compositionally biased region" description="Basic and acidic residues" evidence="1">
    <location>
        <begin position="212"/>
        <end position="238"/>
    </location>
</feature>
<feature type="region of interest" description="Disordered" evidence="1">
    <location>
        <begin position="176"/>
        <end position="238"/>
    </location>
</feature>
<comment type="caution">
    <text evidence="2">The sequence shown here is derived from an EMBL/GenBank/DDBJ whole genome shotgun (WGS) entry which is preliminary data.</text>
</comment>
<reference evidence="2 3" key="1">
    <citation type="journal article" date="2014" name="Genome Announc.">
        <title>Draft genome sequence of the pathogenic fungus Scedosporium apiospermum.</title>
        <authorList>
            <person name="Vandeputte P."/>
            <person name="Ghamrawi S."/>
            <person name="Rechenmann M."/>
            <person name="Iltis A."/>
            <person name="Giraud S."/>
            <person name="Fleury M."/>
            <person name="Thornton C."/>
            <person name="Delhaes L."/>
            <person name="Meyer W."/>
            <person name="Papon N."/>
            <person name="Bouchara J.P."/>
        </authorList>
    </citation>
    <scope>NUCLEOTIDE SEQUENCE [LARGE SCALE GENOMIC DNA]</scope>
    <source>
        <strain evidence="2 3">IHEM 14462</strain>
    </source>
</reference>
<dbReference type="RefSeq" id="XP_016640498.1">
    <property type="nucleotide sequence ID" value="XM_016790235.1"/>
</dbReference>
<evidence type="ECO:0000256" key="1">
    <source>
        <dbReference type="SAM" id="MobiDB-lite"/>
    </source>
</evidence>
<dbReference type="HOGENOM" id="CLU_1166417_0_0_1"/>
<proteinExistence type="predicted"/>
<dbReference type="VEuPathDB" id="FungiDB:SAPIO_CDS8636"/>
<gene>
    <name evidence="2" type="ORF">SAPIO_CDS8636</name>
</gene>
<dbReference type="EMBL" id="JOWA01000121">
    <property type="protein sequence ID" value="KEZ40699.1"/>
    <property type="molecule type" value="Genomic_DNA"/>
</dbReference>
<sequence>MVQVVRKLPGLLEWEGRQHRNSCACVDLQDNSAVEAVHQEHRPAEEVDEVQNSSVRVVAAALDEHSQDEALRCCPSIELAGEQYAHHRDPSLWQGPGLDTDYGTRLEEDHGKAEGGEGVLVSEGGLELVRAEVVESLAWMGMALVHDDDGHRGEEDVGPVYGGVKERPGQEAVVVDEGEGEDGDENGDEVRSCEEGNGVDIDPAAWAVRPGWRTEPERAEARLDGRPERKEGNDKNET</sequence>